<organism evidence="1 2">
    <name type="scientific">Eubacterium plexicaudatum ASF492</name>
    <dbReference type="NCBI Taxonomy" id="1235802"/>
    <lineage>
        <taxon>Bacteria</taxon>
        <taxon>Bacillati</taxon>
        <taxon>Bacillota</taxon>
        <taxon>Clostridia</taxon>
        <taxon>Eubacteriales</taxon>
        <taxon>Eubacteriaceae</taxon>
        <taxon>Eubacterium</taxon>
    </lineage>
</organism>
<dbReference type="SUPFAM" id="SSF81593">
    <property type="entry name" value="Nucleotidyltransferase substrate binding subunit/domain"/>
    <property type="match status" value="1"/>
</dbReference>
<dbReference type="AlphaFoldDB" id="N2AVF7"/>
<dbReference type="EMBL" id="AQFT01000064">
    <property type="protein sequence ID" value="EMZ28444.1"/>
    <property type="molecule type" value="Genomic_DNA"/>
</dbReference>
<evidence type="ECO:0000313" key="2">
    <source>
        <dbReference type="Proteomes" id="UP000012589"/>
    </source>
</evidence>
<dbReference type="Gene3D" id="1.20.120.330">
    <property type="entry name" value="Nucleotidyltransferases domain 2"/>
    <property type="match status" value="1"/>
</dbReference>
<sequence length="201" mass="24026">MLCGMRSVRMVLLFMKKFEQMKRQYESLTGYLDETDLSDKNISATTADFDRLFELAWKTLKAYLYQELGIYEAKTGSPREILKLAAAQDLLWQDAVWFQMLKDRNDDAHIYRKSDAMIYISKIVSLYLPEIRRLIERLKELIPEEPWEDIRIPQDLLAYAFGHRKPLYELLEDIGRAYHCQADAQIYESWEKYKKEYLFHS</sequence>
<accession>N2AVF7</accession>
<dbReference type="HOGENOM" id="CLU_1382043_0_0_9"/>
<dbReference type="GO" id="GO:0016740">
    <property type="term" value="F:transferase activity"/>
    <property type="evidence" value="ECO:0007669"/>
    <property type="project" value="UniProtKB-KW"/>
</dbReference>
<reference evidence="1 2" key="1">
    <citation type="journal article" date="2014" name="Genome Announc.">
        <title>Draft genome sequences of the altered schaedler flora, a defined bacterial community from gnotobiotic mice.</title>
        <authorList>
            <person name="Wannemuehler M.J."/>
            <person name="Overstreet A.M."/>
            <person name="Ward D.V."/>
            <person name="Phillips G.J."/>
        </authorList>
    </citation>
    <scope>NUCLEOTIDE SEQUENCE [LARGE SCALE GENOMIC DNA]</scope>
    <source>
        <strain evidence="1 2">ASF492</strain>
    </source>
</reference>
<name>N2AVF7_9FIRM</name>
<gene>
    <name evidence="1" type="ORF">C823_01977</name>
</gene>
<dbReference type="STRING" id="1235802.C823_01977"/>
<dbReference type="Proteomes" id="UP000012589">
    <property type="component" value="Unassembled WGS sequence"/>
</dbReference>
<dbReference type="NCBIfam" id="TIGR01987">
    <property type="entry name" value="HI0074"/>
    <property type="match status" value="1"/>
</dbReference>
<dbReference type="InterPro" id="IPR010235">
    <property type="entry name" value="HepT"/>
</dbReference>
<evidence type="ECO:0000313" key="1">
    <source>
        <dbReference type="EMBL" id="EMZ28444.1"/>
    </source>
</evidence>
<protein>
    <submittedName>
        <fullName evidence="1">HI0074 family nucleotidyltransferase substrate binding protein</fullName>
    </submittedName>
</protein>
<keyword evidence="1" id="KW-0808">Transferase</keyword>
<dbReference type="PATRIC" id="fig|1235802.3.peg.2095"/>
<dbReference type="Pfam" id="PF08780">
    <property type="entry name" value="NTase_sub_bind"/>
    <property type="match status" value="1"/>
</dbReference>
<comment type="caution">
    <text evidence="1">The sequence shown here is derived from an EMBL/GenBank/DDBJ whole genome shotgun (WGS) entry which is preliminary data.</text>
</comment>
<keyword evidence="2" id="KW-1185">Reference proteome</keyword>
<proteinExistence type="predicted"/>